<organism evidence="2 3">
    <name type="scientific">Gossypium trilobum</name>
    <dbReference type="NCBI Taxonomy" id="34281"/>
    <lineage>
        <taxon>Eukaryota</taxon>
        <taxon>Viridiplantae</taxon>
        <taxon>Streptophyta</taxon>
        <taxon>Embryophyta</taxon>
        <taxon>Tracheophyta</taxon>
        <taxon>Spermatophyta</taxon>
        <taxon>Magnoliopsida</taxon>
        <taxon>eudicotyledons</taxon>
        <taxon>Gunneridae</taxon>
        <taxon>Pentapetalae</taxon>
        <taxon>rosids</taxon>
        <taxon>malvids</taxon>
        <taxon>Malvales</taxon>
        <taxon>Malvaceae</taxon>
        <taxon>Malvoideae</taxon>
        <taxon>Gossypium</taxon>
    </lineage>
</organism>
<dbReference type="EMBL" id="JABEZW010000004">
    <property type="protein sequence ID" value="MBA0762587.1"/>
    <property type="molecule type" value="Genomic_DNA"/>
</dbReference>
<protein>
    <submittedName>
        <fullName evidence="2">Uncharacterized protein</fullName>
    </submittedName>
</protein>
<keyword evidence="1" id="KW-0472">Membrane</keyword>
<dbReference type="Proteomes" id="UP000593568">
    <property type="component" value="Unassembled WGS sequence"/>
</dbReference>
<evidence type="ECO:0000313" key="2">
    <source>
        <dbReference type="EMBL" id="MBA0762587.1"/>
    </source>
</evidence>
<feature type="transmembrane region" description="Helical" evidence="1">
    <location>
        <begin position="99"/>
        <end position="119"/>
    </location>
</feature>
<proteinExistence type="predicted"/>
<gene>
    <name evidence="2" type="ORF">Gotri_012178</name>
</gene>
<sequence length="213" mass="23685">GRGCDKVPIQSNSLDVVKAIQEGFSASPPRPLRLHPRHSRCCYLMVVGNHVFGIISHHGIIFVDYPSLNTSSITVSLNKLATPFRLVEPSDLKCHHHKFFIGVILVISFRRSTVIFVAIEAVESQDHLGIVRNSWGTLVNVVKLAFFATIGVMVFVTSLGGVFPLTLPLGLQVIGSDSTVKHSETIKRKQMRRKREEEQALLFILCKLSLSRC</sequence>
<keyword evidence="1" id="KW-0812">Transmembrane</keyword>
<name>A0A7J9DPE9_9ROSI</name>
<evidence type="ECO:0000256" key="1">
    <source>
        <dbReference type="SAM" id="Phobius"/>
    </source>
</evidence>
<dbReference type="AlphaFoldDB" id="A0A7J9DPE9"/>
<feature type="non-terminal residue" evidence="2">
    <location>
        <position position="1"/>
    </location>
</feature>
<keyword evidence="1" id="KW-1133">Transmembrane helix</keyword>
<reference evidence="2 3" key="1">
    <citation type="journal article" date="2019" name="Genome Biol. Evol.">
        <title>Insights into the evolution of the New World diploid cottons (Gossypium, subgenus Houzingenia) based on genome sequencing.</title>
        <authorList>
            <person name="Grover C.E."/>
            <person name="Arick M.A. 2nd"/>
            <person name="Thrash A."/>
            <person name="Conover J.L."/>
            <person name="Sanders W.S."/>
            <person name="Peterson D.G."/>
            <person name="Frelichowski J.E."/>
            <person name="Scheffler J.A."/>
            <person name="Scheffler B.E."/>
            <person name="Wendel J.F."/>
        </authorList>
    </citation>
    <scope>NUCLEOTIDE SEQUENCE [LARGE SCALE GENOMIC DNA]</scope>
    <source>
        <strain evidence="2">8</strain>
        <tissue evidence="2">Leaf</tissue>
    </source>
</reference>
<accession>A0A7J9DPE9</accession>
<keyword evidence="3" id="KW-1185">Reference proteome</keyword>
<evidence type="ECO:0000313" key="3">
    <source>
        <dbReference type="Proteomes" id="UP000593568"/>
    </source>
</evidence>
<feature type="transmembrane region" description="Helical" evidence="1">
    <location>
        <begin position="144"/>
        <end position="167"/>
    </location>
</feature>
<comment type="caution">
    <text evidence="2">The sequence shown here is derived from an EMBL/GenBank/DDBJ whole genome shotgun (WGS) entry which is preliminary data.</text>
</comment>